<evidence type="ECO:0000256" key="1">
    <source>
        <dbReference type="SAM" id="MobiDB-lite"/>
    </source>
</evidence>
<protein>
    <recommendedName>
        <fullName evidence="2">Replication origin-binding protein domain-containing protein</fullName>
    </recommendedName>
</protein>
<dbReference type="Pfam" id="PF02399">
    <property type="entry name" value="Herpes_ori_bp"/>
    <property type="match status" value="1"/>
</dbReference>
<name>A0A1Y1INU8_KLENI</name>
<gene>
    <name evidence="3" type="ORF">KFL_005620080</name>
</gene>
<organism evidence="3 4">
    <name type="scientific">Klebsormidium nitens</name>
    <name type="common">Green alga</name>
    <name type="synonym">Ulothrix nitens</name>
    <dbReference type="NCBI Taxonomy" id="105231"/>
    <lineage>
        <taxon>Eukaryota</taxon>
        <taxon>Viridiplantae</taxon>
        <taxon>Streptophyta</taxon>
        <taxon>Klebsormidiophyceae</taxon>
        <taxon>Klebsormidiales</taxon>
        <taxon>Klebsormidiaceae</taxon>
        <taxon>Klebsormidium</taxon>
    </lineage>
</organism>
<dbReference type="Gene3D" id="3.40.50.300">
    <property type="entry name" value="P-loop containing nucleotide triphosphate hydrolases"/>
    <property type="match status" value="1"/>
</dbReference>
<proteinExistence type="predicted"/>
<dbReference type="InterPro" id="IPR003450">
    <property type="entry name" value="Replication_origin-bd"/>
</dbReference>
<dbReference type="SUPFAM" id="SSF52540">
    <property type="entry name" value="P-loop containing nucleoside triphosphate hydrolases"/>
    <property type="match status" value="1"/>
</dbReference>
<dbReference type="GO" id="GO:0003688">
    <property type="term" value="F:DNA replication origin binding"/>
    <property type="evidence" value="ECO:0007669"/>
    <property type="project" value="InterPro"/>
</dbReference>
<dbReference type="OrthoDB" id="2373574at2759"/>
<reference evidence="3 4" key="1">
    <citation type="journal article" date="2014" name="Nat. Commun.">
        <title>Klebsormidium flaccidum genome reveals primary factors for plant terrestrial adaptation.</title>
        <authorList>
            <person name="Hori K."/>
            <person name="Maruyama F."/>
            <person name="Fujisawa T."/>
            <person name="Togashi T."/>
            <person name="Yamamoto N."/>
            <person name="Seo M."/>
            <person name="Sato S."/>
            <person name="Yamada T."/>
            <person name="Mori H."/>
            <person name="Tajima N."/>
            <person name="Moriyama T."/>
            <person name="Ikeuchi M."/>
            <person name="Watanabe M."/>
            <person name="Wada H."/>
            <person name="Kobayashi K."/>
            <person name="Saito M."/>
            <person name="Masuda T."/>
            <person name="Sasaki-Sekimoto Y."/>
            <person name="Mashiguchi K."/>
            <person name="Awai K."/>
            <person name="Shimojima M."/>
            <person name="Masuda S."/>
            <person name="Iwai M."/>
            <person name="Nobusawa T."/>
            <person name="Narise T."/>
            <person name="Kondo S."/>
            <person name="Saito H."/>
            <person name="Sato R."/>
            <person name="Murakawa M."/>
            <person name="Ihara Y."/>
            <person name="Oshima-Yamada Y."/>
            <person name="Ohtaka K."/>
            <person name="Satoh M."/>
            <person name="Sonobe K."/>
            <person name="Ishii M."/>
            <person name="Ohtani R."/>
            <person name="Kanamori-Sato M."/>
            <person name="Honoki R."/>
            <person name="Miyazaki D."/>
            <person name="Mochizuki H."/>
            <person name="Umetsu J."/>
            <person name="Higashi K."/>
            <person name="Shibata D."/>
            <person name="Kamiya Y."/>
            <person name="Sato N."/>
            <person name="Nakamura Y."/>
            <person name="Tabata S."/>
            <person name="Ida S."/>
            <person name="Kurokawa K."/>
            <person name="Ohta H."/>
        </authorList>
    </citation>
    <scope>NUCLEOTIDE SEQUENCE [LARGE SCALE GENOMIC DNA]</scope>
    <source>
        <strain evidence="3 4">NIES-2285</strain>
    </source>
</reference>
<sequence length="1296" mass="145125">MSTIECLLEVTSLPEVEVAGGRDGLQELSEGGSVSTRDPGALEGSSRAPQKVPSSRQSSEPLDGNEVYKQGGYSVVRKWEYGANLFYKRGNKGNESQPGPKYFMHQNANLLNHKARVVLHMWSGKHDVRTGLRISWRSYASYPDWRTAEQHLLFLQQHGSVFEVIQDGQPCKPYLDLDGKEGLPFRPRVPAMDGAGEGPVRMTQQEVMQMIEKWTTVVFEADYGIRFTAQDNFIWMQSGSQTKFSMHLTINLTGPQLVFKSNLSDGAKDFAVRLKKRLMLWAPEVAGLLDLDVYTRDREWRAPGSAKVEKPESILQFLDPAHTWKDALVTWLPPPEDCQIMKVPFTLPAKLYKGPSDPKQLTAFGDRTPQNSAFVKERMLTLLRERLHPTAYSEGPYRFNYTDRSEPCYTGRVHDGRQNLTCHLASDGKIYALCFSTTTDLHGDAPEPCRSKALYLGDLYEDNLTFRSAAIVVDMEYLGRDRAASTPALLAEVAAGRAVSTDSARLNSVIDRWIGQTDAEGDLGPPEFPLLAFRSGVGTGKTETCTTILSELEHLSSRRPLTIVFITYRVAQAKDLKKRFPGFENYLDLKADYIDQYFADPGSSEKLTALQDRDAFPDLIIQVDSLLGLRPQGVGEVPPFDVVVLDETASILAHLSAKTLKRGMCTANLLLEIVQNASRVLAMDDGYGQREHDFFQMADVQGQLIINERLAKAGLNVVGIFMSTKALYRLQTRILEKGILLEADIVVHTALSSSENMALLDDVETKWKVRLLMYSPTVEAAVNFAVRWFDSKYIFMCTHSATARGVWQGSLRVRHTSNPVVNCCIQSGISVLVDDRVVVPVTELEISKTISNTQATAVTVLSETTGVEGVEAELVKKAKKAPGEFVSPRRITVEETSAYLRCCNAEQARSFRDERVSMRDENNPLLPSRVVHIKDDGPLFRTLTHTEAERRNSDERFLHEFKLQIDKAGHILKVAPLVPTPVGKKQRPGVFGEEARRIFGAKALSVKEYAEVKERRNVKRDVGNENVEALRYELCKFYGLTTLEPFFWDTVQDAIKPPFMEELSMLLKVLIPDENLNEEGLGVTMNDKPMAEFVREVLKALGLAHPFDLTPTRPFLAGGLKKALLETAFFKGYRSRSRRGASLAERTPSEMFGRLRLKFKVGYIEWSPGELKGALNVMMGAIGLEFEPLIEVSRPRRGTNKSGAGQADYQLRLNAEKVHKMAMLAKLQFRQVADWWKYIKALSPVAREYLDSVDASIFDPLLERPSGFPRLADLPEPDSPEPKVPAEEVCLITIPP</sequence>
<feature type="region of interest" description="Disordered" evidence="1">
    <location>
        <begin position="20"/>
        <end position="65"/>
    </location>
</feature>
<feature type="domain" description="Replication origin-binding protein" evidence="2">
    <location>
        <begin position="531"/>
        <end position="686"/>
    </location>
</feature>
<dbReference type="Proteomes" id="UP000054558">
    <property type="component" value="Unassembled WGS sequence"/>
</dbReference>
<evidence type="ECO:0000313" key="4">
    <source>
        <dbReference type="Proteomes" id="UP000054558"/>
    </source>
</evidence>
<dbReference type="InterPro" id="IPR027417">
    <property type="entry name" value="P-loop_NTPase"/>
</dbReference>
<evidence type="ECO:0000259" key="2">
    <source>
        <dbReference type="Pfam" id="PF02399"/>
    </source>
</evidence>
<dbReference type="GO" id="GO:0005524">
    <property type="term" value="F:ATP binding"/>
    <property type="evidence" value="ECO:0007669"/>
    <property type="project" value="InterPro"/>
</dbReference>
<keyword evidence="4" id="KW-1185">Reference proteome</keyword>
<accession>A0A1Y1INU8</accession>
<dbReference type="EMBL" id="DF237511">
    <property type="protein sequence ID" value="GAQ89788.1"/>
    <property type="molecule type" value="Genomic_DNA"/>
</dbReference>
<evidence type="ECO:0000313" key="3">
    <source>
        <dbReference type="EMBL" id="GAQ89788.1"/>
    </source>
</evidence>
<dbReference type="GO" id="GO:0006260">
    <property type="term" value="P:DNA replication"/>
    <property type="evidence" value="ECO:0007669"/>
    <property type="project" value="InterPro"/>
</dbReference>